<dbReference type="Proteomes" id="UP000616769">
    <property type="component" value="Unassembled WGS sequence"/>
</dbReference>
<sequence>MVRSKCFKLLALILIIAILIQLSLINVDAKKKRRKCGKHGIMNRCGLRDECLPLCHRLKPKPSCFYRRKCVKRCVCKTGYVKKSLRGPCVKVKNCIIPEPPSLPKWLLKKKKK</sequence>
<dbReference type="InterPro" id="IPR002919">
    <property type="entry name" value="TIL_dom"/>
</dbReference>
<evidence type="ECO:0000313" key="6">
    <source>
        <dbReference type="Proteomes" id="UP000616769"/>
    </source>
</evidence>
<dbReference type="InterPro" id="IPR036084">
    <property type="entry name" value="Ser_inhib-like_sf"/>
</dbReference>
<reference evidence="4" key="4">
    <citation type="submission" date="2022-06" db="UniProtKB">
        <authorList>
            <consortium name="EnsemblMetazoa"/>
        </authorList>
    </citation>
    <scope>IDENTIFICATION</scope>
</reference>
<accession>A0A132A8W2</accession>
<dbReference type="EnsemblMetazoa" id="SSS_6508s_mrna">
    <property type="protein sequence ID" value="KAF7493233.1"/>
    <property type="gene ID" value="SSS_6508"/>
</dbReference>
<gene>
    <name evidence="3" type="ORF">QR98_0058800</name>
    <name evidence="2" type="ORF">SSS_6508</name>
</gene>
<proteinExistence type="predicted"/>
<dbReference type="Proteomes" id="UP000070412">
    <property type="component" value="Unassembled WGS sequence"/>
</dbReference>
<reference evidence="3 6" key="1">
    <citation type="journal article" date="2015" name="Parasit. Vectors">
        <title>Draft genome of the scabies mite.</title>
        <authorList>
            <person name="Rider S.D.Jr."/>
            <person name="Morgan M.S."/>
            <person name="Arlian L.G."/>
        </authorList>
    </citation>
    <scope>NUCLEOTIDE SEQUENCE [LARGE SCALE GENOMIC DNA]</scope>
    <source>
        <strain evidence="3">Arlian Lab</strain>
    </source>
</reference>
<evidence type="ECO:0000259" key="1">
    <source>
        <dbReference type="Pfam" id="PF01826"/>
    </source>
</evidence>
<protein>
    <submittedName>
        <fullName evidence="4">TIL domain-containing protein</fullName>
    </submittedName>
</protein>
<dbReference type="EMBL" id="JXLN01011549">
    <property type="protein sequence ID" value="KPM07388.1"/>
    <property type="molecule type" value="Genomic_DNA"/>
</dbReference>
<reference evidence="2" key="3">
    <citation type="submission" date="2020-01" db="EMBL/GenBank/DDBJ databases">
        <authorList>
            <person name="Korhonen P.K.K."/>
            <person name="Guangxu M.G."/>
            <person name="Wang T.W."/>
            <person name="Stroehlein A.J.S."/>
            <person name="Young N.D."/>
            <person name="Ang C.-S.A."/>
            <person name="Fernando D.W.F."/>
            <person name="Lu H.L."/>
            <person name="Taylor S.T."/>
            <person name="Ehtesham M.E.M."/>
            <person name="Najaraj S.H.N."/>
            <person name="Harsha G.H.G."/>
            <person name="Madugundu A.M."/>
            <person name="Renuse S.R."/>
            <person name="Holt D.H."/>
            <person name="Pandey A.P."/>
            <person name="Papenfuss A.P."/>
            <person name="Gasser R.B.G."/>
            <person name="Fischer K.F."/>
        </authorList>
    </citation>
    <scope>NUCLEOTIDE SEQUENCE</scope>
    <source>
        <strain evidence="2">SSS_KF_BRIS2020</strain>
    </source>
</reference>
<evidence type="ECO:0000313" key="5">
    <source>
        <dbReference type="Proteomes" id="UP000070412"/>
    </source>
</evidence>
<dbReference type="Pfam" id="PF01826">
    <property type="entry name" value="TIL"/>
    <property type="match status" value="1"/>
</dbReference>
<dbReference type="OrthoDB" id="6236007at2759"/>
<dbReference type="SUPFAM" id="SSF57567">
    <property type="entry name" value="Serine protease inhibitors"/>
    <property type="match status" value="1"/>
</dbReference>
<dbReference type="VEuPathDB" id="VectorBase:SSCA000427"/>
<evidence type="ECO:0000313" key="2">
    <source>
        <dbReference type="EMBL" id="KAF7493233.1"/>
    </source>
</evidence>
<reference evidence="5" key="2">
    <citation type="journal article" date="2020" name="PLoS Negl. Trop. Dis.">
        <title>High-quality nuclear genome for Sarcoptes scabiei-A critical resource for a neglected parasite.</title>
        <authorList>
            <person name="Korhonen P.K."/>
            <person name="Gasser R.B."/>
            <person name="Ma G."/>
            <person name="Wang T."/>
            <person name="Stroehlein A.J."/>
            <person name="Young N.D."/>
            <person name="Ang C.S."/>
            <person name="Fernando D.D."/>
            <person name="Lu H.C."/>
            <person name="Taylor S."/>
            <person name="Reynolds S.L."/>
            <person name="Mofiz E."/>
            <person name="Najaraj S.H."/>
            <person name="Gowda H."/>
            <person name="Madugundu A."/>
            <person name="Renuse S."/>
            <person name="Holt D."/>
            <person name="Pandey A."/>
            <person name="Papenfuss A.T."/>
            <person name="Fischer K."/>
        </authorList>
    </citation>
    <scope>NUCLEOTIDE SEQUENCE [LARGE SCALE GENOMIC DNA]</scope>
</reference>
<name>A0A132A8W2_SARSC</name>
<keyword evidence="5" id="KW-1185">Reference proteome</keyword>
<dbReference type="EMBL" id="WVUK01000056">
    <property type="protein sequence ID" value="KAF7493233.1"/>
    <property type="molecule type" value="Genomic_DNA"/>
</dbReference>
<dbReference type="Gene3D" id="2.10.25.10">
    <property type="entry name" value="Laminin"/>
    <property type="match status" value="1"/>
</dbReference>
<feature type="domain" description="TIL" evidence="1">
    <location>
        <begin position="36"/>
        <end position="95"/>
    </location>
</feature>
<evidence type="ECO:0000313" key="4">
    <source>
        <dbReference type="EnsemblMetazoa" id="KAF7493233.1"/>
    </source>
</evidence>
<organism evidence="3 6">
    <name type="scientific">Sarcoptes scabiei</name>
    <name type="common">Itch mite</name>
    <name type="synonym">Acarus scabiei</name>
    <dbReference type="NCBI Taxonomy" id="52283"/>
    <lineage>
        <taxon>Eukaryota</taxon>
        <taxon>Metazoa</taxon>
        <taxon>Ecdysozoa</taxon>
        <taxon>Arthropoda</taxon>
        <taxon>Chelicerata</taxon>
        <taxon>Arachnida</taxon>
        <taxon>Acari</taxon>
        <taxon>Acariformes</taxon>
        <taxon>Sarcoptiformes</taxon>
        <taxon>Astigmata</taxon>
        <taxon>Psoroptidia</taxon>
        <taxon>Sarcoptoidea</taxon>
        <taxon>Sarcoptidae</taxon>
        <taxon>Sarcoptinae</taxon>
        <taxon>Sarcoptes</taxon>
    </lineage>
</organism>
<dbReference type="AlphaFoldDB" id="A0A132A8W2"/>
<evidence type="ECO:0000313" key="3">
    <source>
        <dbReference type="EMBL" id="KPM07388.1"/>
    </source>
</evidence>